<dbReference type="AlphaFoldDB" id="A0AAE1KBA1"/>
<protein>
    <recommendedName>
        <fullName evidence="3">Late embryogenesis abundant protein</fullName>
    </recommendedName>
</protein>
<dbReference type="PANTHER" id="PTHR33509">
    <property type="entry name" value="LATE EMBRYOGENIS ABUNDANT PROTEIN 2-RELATED"/>
    <property type="match status" value="1"/>
</dbReference>
<comment type="caution">
    <text evidence="1">The sequence shown here is derived from an EMBL/GenBank/DDBJ whole genome shotgun (WGS) entry which is preliminary data.</text>
</comment>
<keyword evidence="2" id="KW-1185">Reference proteome</keyword>
<proteinExistence type="predicted"/>
<reference evidence="1" key="1">
    <citation type="submission" date="2023-10" db="EMBL/GenBank/DDBJ databases">
        <title>Chromosome-level genome of the transformable northern wattle, Acacia crassicarpa.</title>
        <authorList>
            <person name="Massaro I."/>
            <person name="Sinha N.R."/>
            <person name="Poethig S."/>
            <person name="Leichty A.R."/>
        </authorList>
    </citation>
    <scope>NUCLEOTIDE SEQUENCE</scope>
    <source>
        <strain evidence="1">Acra3RX</strain>
        <tissue evidence="1">Leaf</tissue>
    </source>
</reference>
<sequence>MAKISVNTLLSLISKRCYTVAAGNGRFSVAETAAGKVARESTVSGVGGKEKVFWMRDPKTGNWIPENHFGEIDVVELRNKYLSNAHQNKLITQTKT</sequence>
<evidence type="ECO:0008006" key="3">
    <source>
        <dbReference type="Google" id="ProtNLM"/>
    </source>
</evidence>
<dbReference type="EMBL" id="JAWXYG010000006">
    <property type="protein sequence ID" value="KAK4269015.1"/>
    <property type="molecule type" value="Genomic_DNA"/>
</dbReference>
<dbReference type="Proteomes" id="UP001293593">
    <property type="component" value="Unassembled WGS sequence"/>
</dbReference>
<dbReference type="InterPro" id="IPR004926">
    <property type="entry name" value="LEA_3a"/>
</dbReference>
<organism evidence="1 2">
    <name type="scientific">Acacia crassicarpa</name>
    <name type="common">northern wattle</name>
    <dbReference type="NCBI Taxonomy" id="499986"/>
    <lineage>
        <taxon>Eukaryota</taxon>
        <taxon>Viridiplantae</taxon>
        <taxon>Streptophyta</taxon>
        <taxon>Embryophyta</taxon>
        <taxon>Tracheophyta</taxon>
        <taxon>Spermatophyta</taxon>
        <taxon>Magnoliopsida</taxon>
        <taxon>eudicotyledons</taxon>
        <taxon>Gunneridae</taxon>
        <taxon>Pentapetalae</taxon>
        <taxon>rosids</taxon>
        <taxon>fabids</taxon>
        <taxon>Fabales</taxon>
        <taxon>Fabaceae</taxon>
        <taxon>Caesalpinioideae</taxon>
        <taxon>mimosoid clade</taxon>
        <taxon>Acacieae</taxon>
        <taxon>Acacia</taxon>
    </lineage>
</organism>
<accession>A0AAE1KBA1</accession>
<name>A0AAE1KBA1_9FABA</name>
<gene>
    <name evidence="1" type="ORF">QN277_022225</name>
</gene>
<dbReference type="Pfam" id="PF03242">
    <property type="entry name" value="LEA_3a"/>
    <property type="match status" value="1"/>
</dbReference>
<evidence type="ECO:0000313" key="1">
    <source>
        <dbReference type="EMBL" id="KAK4269015.1"/>
    </source>
</evidence>
<evidence type="ECO:0000313" key="2">
    <source>
        <dbReference type="Proteomes" id="UP001293593"/>
    </source>
</evidence>
<dbReference type="PANTHER" id="PTHR33509:SF21">
    <property type="entry name" value="OS02G0564600 PROTEIN"/>
    <property type="match status" value="1"/>
</dbReference>